<feature type="chain" id="PRO_5045099017" evidence="1">
    <location>
        <begin position="26"/>
        <end position="218"/>
    </location>
</feature>
<evidence type="ECO:0000313" key="3">
    <source>
        <dbReference type="Proteomes" id="UP001482231"/>
    </source>
</evidence>
<proteinExistence type="predicted"/>
<dbReference type="PROSITE" id="PS00141">
    <property type="entry name" value="ASP_PROTEASE"/>
    <property type="match status" value="1"/>
</dbReference>
<dbReference type="RefSeq" id="WP_347309110.1">
    <property type="nucleotide sequence ID" value="NZ_JBAJEX010000015.1"/>
</dbReference>
<protein>
    <submittedName>
        <fullName evidence="2">TIGR02281 family clan AA aspartic protease</fullName>
        <ecNumber evidence="2">3.4.23.-</ecNumber>
    </submittedName>
</protein>
<feature type="signal peptide" evidence="1">
    <location>
        <begin position="1"/>
        <end position="25"/>
    </location>
</feature>
<dbReference type="EMBL" id="JBAJEX010000015">
    <property type="protein sequence ID" value="MEO1767998.1"/>
    <property type="molecule type" value="Genomic_DNA"/>
</dbReference>
<dbReference type="SUPFAM" id="SSF50630">
    <property type="entry name" value="Acid proteases"/>
    <property type="match status" value="1"/>
</dbReference>
<dbReference type="InterPro" id="IPR021109">
    <property type="entry name" value="Peptidase_aspartic_dom_sf"/>
</dbReference>
<name>A0ABV0EJQ9_9BURK</name>
<keyword evidence="3" id="KW-1185">Reference proteome</keyword>
<dbReference type="Pfam" id="PF13975">
    <property type="entry name" value="gag-asp_proteas"/>
    <property type="match status" value="1"/>
</dbReference>
<keyword evidence="2" id="KW-0378">Hydrolase</keyword>
<evidence type="ECO:0000256" key="1">
    <source>
        <dbReference type="SAM" id="SignalP"/>
    </source>
</evidence>
<accession>A0ABV0EJQ9</accession>
<evidence type="ECO:0000313" key="2">
    <source>
        <dbReference type="EMBL" id="MEO1767998.1"/>
    </source>
</evidence>
<dbReference type="Gene3D" id="2.40.70.10">
    <property type="entry name" value="Acid Proteases"/>
    <property type="match status" value="1"/>
</dbReference>
<dbReference type="InterPro" id="IPR034122">
    <property type="entry name" value="Retropepsin-like_bacterial"/>
</dbReference>
<keyword evidence="2" id="KW-0645">Protease</keyword>
<dbReference type="NCBIfam" id="TIGR02281">
    <property type="entry name" value="clan_AA_DTGA"/>
    <property type="match status" value="1"/>
</dbReference>
<reference evidence="2 3" key="1">
    <citation type="submission" date="2024-02" db="EMBL/GenBank/DDBJ databases">
        <title>New thermophilic sulfur-oxidizing bacteria from a hot springs of the Uzon caldera (Kamchatka, Russia).</title>
        <authorList>
            <person name="Dukat A.M."/>
            <person name="Elcheninov A.G."/>
            <person name="Frolov E.N."/>
        </authorList>
    </citation>
    <scope>NUCLEOTIDE SEQUENCE [LARGE SCALE GENOMIC DNA]</scope>
    <source>
        <strain evidence="2 3">AK1</strain>
    </source>
</reference>
<sequence>MGAHSRRHFTLSALAFLAAIAPAWATDIEVTGLFANKAMVSINGGPPRVMSVGQSSPEGVKLISADSSGAVFEMDGQRKKVGMGQRIATSFASGAKPTVKLVADSNGHFSTVGSINGRPIRFMVDTGATMVSFSTNTARQLGIDLSGASQGAVSTAGGVVRAWKVTLDNVKVGAISLNLVEATVVDNLPDGFALLGNSFLNRLQMSREGNVLTLTQSY</sequence>
<comment type="caution">
    <text evidence="2">The sequence shown here is derived from an EMBL/GenBank/DDBJ whole genome shotgun (WGS) entry which is preliminary data.</text>
</comment>
<dbReference type="GO" id="GO:0008233">
    <property type="term" value="F:peptidase activity"/>
    <property type="evidence" value="ECO:0007669"/>
    <property type="project" value="UniProtKB-KW"/>
</dbReference>
<dbReference type="GO" id="GO:0006508">
    <property type="term" value="P:proteolysis"/>
    <property type="evidence" value="ECO:0007669"/>
    <property type="project" value="UniProtKB-KW"/>
</dbReference>
<dbReference type="EC" id="3.4.23.-" evidence="2"/>
<dbReference type="Proteomes" id="UP001482231">
    <property type="component" value="Unassembled WGS sequence"/>
</dbReference>
<dbReference type="InterPro" id="IPR001969">
    <property type="entry name" value="Aspartic_peptidase_AS"/>
</dbReference>
<dbReference type="InterPro" id="IPR011969">
    <property type="entry name" value="Clan_AA_Asp_peptidase_C"/>
</dbReference>
<dbReference type="CDD" id="cd05483">
    <property type="entry name" value="retropepsin_like_bacteria"/>
    <property type="match status" value="1"/>
</dbReference>
<gene>
    <name evidence="2" type="ORF">V6E02_12340</name>
</gene>
<organism evidence="2 3">
    <name type="scientific">Thiobacter aerophilum</name>
    <dbReference type="NCBI Taxonomy" id="3121275"/>
    <lineage>
        <taxon>Bacteria</taxon>
        <taxon>Pseudomonadati</taxon>
        <taxon>Pseudomonadota</taxon>
        <taxon>Betaproteobacteria</taxon>
        <taxon>Burkholderiales</taxon>
        <taxon>Thiobacteraceae</taxon>
        <taxon>Thiobacter</taxon>
    </lineage>
</organism>
<keyword evidence="1" id="KW-0732">Signal</keyword>